<organism evidence="2 3">
    <name type="scientific">Desmophyllum pertusum</name>
    <dbReference type="NCBI Taxonomy" id="174260"/>
    <lineage>
        <taxon>Eukaryota</taxon>
        <taxon>Metazoa</taxon>
        <taxon>Cnidaria</taxon>
        <taxon>Anthozoa</taxon>
        <taxon>Hexacorallia</taxon>
        <taxon>Scleractinia</taxon>
        <taxon>Caryophylliina</taxon>
        <taxon>Caryophylliidae</taxon>
        <taxon>Desmophyllum</taxon>
    </lineage>
</organism>
<comment type="caution">
    <text evidence="2">The sequence shown here is derived from an EMBL/GenBank/DDBJ whole genome shotgun (WGS) entry which is preliminary data.</text>
</comment>
<dbReference type="Proteomes" id="UP001163046">
    <property type="component" value="Unassembled WGS sequence"/>
</dbReference>
<gene>
    <name evidence="2" type="ORF">OS493_025287</name>
</gene>
<evidence type="ECO:0000313" key="2">
    <source>
        <dbReference type="EMBL" id="KAJ7377971.1"/>
    </source>
</evidence>
<keyword evidence="1" id="KW-0175">Coiled coil</keyword>
<proteinExistence type="predicted"/>
<evidence type="ECO:0000256" key="1">
    <source>
        <dbReference type="SAM" id="Coils"/>
    </source>
</evidence>
<keyword evidence="3" id="KW-1185">Reference proteome</keyword>
<feature type="coiled-coil region" evidence="1">
    <location>
        <begin position="90"/>
        <end position="124"/>
    </location>
</feature>
<dbReference type="EMBL" id="MU826370">
    <property type="protein sequence ID" value="KAJ7377971.1"/>
    <property type="molecule type" value="Genomic_DNA"/>
</dbReference>
<protein>
    <submittedName>
        <fullName evidence="2">Uncharacterized protein</fullName>
    </submittedName>
</protein>
<dbReference type="AlphaFoldDB" id="A0A9W9ZA46"/>
<accession>A0A9W9ZA46</accession>
<sequence length="135" mass="15611">MASCGQEQPVPNFTQDLGEILVKFFAAEIGEISGKIWHRKSVQICLNTHFTFNLSFTVPDVKEEEQPGVRCRRNSDSFLYFKPNEDEVALMKLKHAENKWNIERQILEEEIMKLKKEVVEAGNKSGRNYQATCFI</sequence>
<evidence type="ECO:0000313" key="3">
    <source>
        <dbReference type="Proteomes" id="UP001163046"/>
    </source>
</evidence>
<name>A0A9W9ZA46_9CNID</name>
<reference evidence="2" key="1">
    <citation type="submission" date="2023-01" db="EMBL/GenBank/DDBJ databases">
        <title>Genome assembly of the deep-sea coral Lophelia pertusa.</title>
        <authorList>
            <person name="Herrera S."/>
            <person name="Cordes E."/>
        </authorList>
    </citation>
    <scope>NUCLEOTIDE SEQUENCE</scope>
    <source>
        <strain evidence="2">USNM1676648</strain>
        <tissue evidence="2">Polyp</tissue>
    </source>
</reference>